<reference evidence="3" key="1">
    <citation type="journal article" date="2020" name="Nat. Commun.">
        <title>Genome assembly of wild tea tree DASZ reveals pedigree and selection history of tea varieties.</title>
        <authorList>
            <person name="Zhang W."/>
            <person name="Zhang Y."/>
            <person name="Qiu H."/>
            <person name="Guo Y."/>
            <person name="Wan H."/>
            <person name="Zhang X."/>
            <person name="Scossa F."/>
            <person name="Alseekh S."/>
            <person name="Zhang Q."/>
            <person name="Wang P."/>
            <person name="Xu L."/>
            <person name="Schmidt M.H."/>
            <person name="Jia X."/>
            <person name="Li D."/>
            <person name="Zhu A."/>
            <person name="Guo F."/>
            <person name="Chen W."/>
            <person name="Ni D."/>
            <person name="Usadel B."/>
            <person name="Fernie A.R."/>
            <person name="Wen W."/>
        </authorList>
    </citation>
    <scope>NUCLEOTIDE SEQUENCE [LARGE SCALE GENOMIC DNA]</scope>
    <source>
        <strain evidence="3">cv. G240</strain>
    </source>
</reference>
<dbReference type="SUPFAM" id="SSF81606">
    <property type="entry name" value="PP2C-like"/>
    <property type="match status" value="1"/>
</dbReference>
<dbReference type="EMBL" id="JACBKZ010000011">
    <property type="protein sequence ID" value="KAF5939155.1"/>
    <property type="molecule type" value="Genomic_DNA"/>
</dbReference>
<dbReference type="InterPro" id="IPR001932">
    <property type="entry name" value="PPM-type_phosphatase-like_dom"/>
</dbReference>
<reference evidence="2 3" key="2">
    <citation type="submission" date="2020-07" db="EMBL/GenBank/DDBJ databases">
        <title>Genome assembly of wild tea tree DASZ reveals pedigree and selection history of tea varieties.</title>
        <authorList>
            <person name="Zhang W."/>
        </authorList>
    </citation>
    <scope>NUCLEOTIDE SEQUENCE [LARGE SCALE GENOMIC DNA]</scope>
    <source>
        <strain evidence="3">cv. G240</strain>
        <tissue evidence="2">Leaf</tissue>
    </source>
</reference>
<dbReference type="Pfam" id="PF00481">
    <property type="entry name" value="PP2C"/>
    <property type="match status" value="1"/>
</dbReference>
<keyword evidence="3" id="KW-1185">Reference proteome</keyword>
<proteinExistence type="predicted"/>
<comment type="caution">
    <text evidence="2">The sequence shown here is derived from an EMBL/GenBank/DDBJ whole genome shotgun (WGS) entry which is preliminary data.</text>
</comment>
<name>A0A7J7GFR2_CAMSI</name>
<sequence length="103" mass="11436">MMERSFSCMDKEVTDWSSGVGVGGSISNCMCELQTPQCDAVVILEKIIVSNCGDSRAVVCRNGVAIPLFSNRKVRSQFKFISLQTSIENQDLYFSYFFVSITA</sequence>
<evidence type="ECO:0000313" key="3">
    <source>
        <dbReference type="Proteomes" id="UP000593564"/>
    </source>
</evidence>
<dbReference type="AlphaFoldDB" id="A0A7J7GFR2"/>
<feature type="domain" description="PPM-type phosphatase" evidence="1">
    <location>
        <begin position="41"/>
        <end position="68"/>
    </location>
</feature>
<dbReference type="Proteomes" id="UP000593564">
    <property type="component" value="Unassembled WGS sequence"/>
</dbReference>
<dbReference type="InterPro" id="IPR036457">
    <property type="entry name" value="PPM-type-like_dom_sf"/>
</dbReference>
<dbReference type="Gene3D" id="3.60.40.10">
    <property type="entry name" value="PPM-type phosphatase domain"/>
    <property type="match status" value="1"/>
</dbReference>
<accession>A0A7J7GFR2</accession>
<protein>
    <recommendedName>
        <fullName evidence="1">PPM-type phosphatase domain-containing protein</fullName>
    </recommendedName>
</protein>
<gene>
    <name evidence="2" type="ORF">HYC85_023414</name>
</gene>
<evidence type="ECO:0000313" key="2">
    <source>
        <dbReference type="EMBL" id="KAF5939155.1"/>
    </source>
</evidence>
<evidence type="ECO:0000259" key="1">
    <source>
        <dbReference type="Pfam" id="PF00481"/>
    </source>
</evidence>
<organism evidence="2 3">
    <name type="scientific">Camellia sinensis</name>
    <name type="common">Tea plant</name>
    <name type="synonym">Thea sinensis</name>
    <dbReference type="NCBI Taxonomy" id="4442"/>
    <lineage>
        <taxon>Eukaryota</taxon>
        <taxon>Viridiplantae</taxon>
        <taxon>Streptophyta</taxon>
        <taxon>Embryophyta</taxon>
        <taxon>Tracheophyta</taxon>
        <taxon>Spermatophyta</taxon>
        <taxon>Magnoliopsida</taxon>
        <taxon>eudicotyledons</taxon>
        <taxon>Gunneridae</taxon>
        <taxon>Pentapetalae</taxon>
        <taxon>asterids</taxon>
        <taxon>Ericales</taxon>
        <taxon>Theaceae</taxon>
        <taxon>Camellia</taxon>
    </lineage>
</organism>